<dbReference type="SUPFAM" id="SSF54637">
    <property type="entry name" value="Thioesterase/thiol ester dehydrase-isomerase"/>
    <property type="match status" value="1"/>
</dbReference>
<dbReference type="EMBL" id="AEIG01000061">
    <property type="protein sequence ID" value="EGG29220.1"/>
    <property type="molecule type" value="Genomic_DNA"/>
</dbReference>
<organism evidence="1 2">
    <name type="scientific">Aequoribacter fuscus</name>
    <dbReference type="NCBI Taxonomy" id="2518989"/>
    <lineage>
        <taxon>Bacteria</taxon>
        <taxon>Pseudomonadati</taxon>
        <taxon>Pseudomonadota</taxon>
        <taxon>Gammaproteobacteria</taxon>
        <taxon>Cellvibrionales</taxon>
        <taxon>Halieaceae</taxon>
        <taxon>Aequoribacter</taxon>
    </lineage>
</organism>
<name>F3L369_9GAMM</name>
<protein>
    <submittedName>
        <fullName evidence="1">Thioesterase superfamily</fullName>
    </submittedName>
</protein>
<dbReference type="AlphaFoldDB" id="F3L369"/>
<dbReference type="eggNOG" id="COG0824">
    <property type="taxonomic scope" value="Bacteria"/>
</dbReference>
<proteinExistence type="predicted"/>
<evidence type="ECO:0000313" key="1">
    <source>
        <dbReference type="EMBL" id="EGG29220.1"/>
    </source>
</evidence>
<gene>
    <name evidence="1" type="ORF">IMCC3088_2061</name>
</gene>
<accession>F3L369</accession>
<dbReference type="STRING" id="2518989.IMCC3088_2061"/>
<reference evidence="1 2" key="1">
    <citation type="journal article" date="2011" name="J. Bacteriol.">
        <title>Genome sequence of strain IMCC3088, a proteorhodopsin-containing marine bacterium belonging to the OM60/NOR5 clade.</title>
        <authorList>
            <person name="Jang Y."/>
            <person name="Oh H.M."/>
            <person name="Kang I."/>
            <person name="Lee K."/>
            <person name="Yang S.J."/>
            <person name="Cho J.C."/>
        </authorList>
    </citation>
    <scope>NUCLEOTIDE SEQUENCE [LARGE SCALE GENOMIC DNA]</scope>
    <source>
        <strain evidence="1 2">IMCC3088</strain>
    </source>
</reference>
<dbReference type="InterPro" id="IPR029069">
    <property type="entry name" value="HotDog_dom_sf"/>
</dbReference>
<comment type="caution">
    <text evidence="1">The sequence shown here is derived from an EMBL/GenBank/DDBJ whole genome shotgun (WGS) entry which is preliminary data.</text>
</comment>
<sequence length="157" mass="17834">MRNMRYQSFQCDLVRYPFTIKLSTRYGDCDVLAHINNVAFARLFEESRIRFNLALHKSDNLSHFERRDRLMLVATHIFYLAEMNYPSDVTIGVGVMRIGSSSYTLSCAMFNEQGDCVAVNQSTIANGENGKSSPMSDELRQAAGQFLMNLEGVEVQE</sequence>
<dbReference type="Pfam" id="PF13279">
    <property type="entry name" value="4HBT_2"/>
    <property type="match status" value="1"/>
</dbReference>
<evidence type="ECO:0000313" key="2">
    <source>
        <dbReference type="Proteomes" id="UP000005615"/>
    </source>
</evidence>
<dbReference type="CDD" id="cd00586">
    <property type="entry name" value="4HBT"/>
    <property type="match status" value="1"/>
</dbReference>
<dbReference type="Gene3D" id="3.10.129.10">
    <property type="entry name" value="Hotdog Thioesterase"/>
    <property type="match status" value="1"/>
</dbReference>
<keyword evidence="2" id="KW-1185">Reference proteome</keyword>
<dbReference type="Proteomes" id="UP000005615">
    <property type="component" value="Unassembled WGS sequence"/>
</dbReference>